<dbReference type="GO" id="GO:0005044">
    <property type="term" value="F:scavenger receptor activity"/>
    <property type="evidence" value="ECO:0007669"/>
    <property type="project" value="TreeGrafter"/>
</dbReference>
<sequence>MLAYQSHQHKGGGRPLSVVGLHLKQCKRVAKNRLFGVQGAAERECRRRDAGDYADDKRLCGNTDTLPVQMLISEKGHLNHGRLAVFLLGLFTLICGIVLSSIPWVDYFIYKNLRLRNDTISFHYWQKPGVTRLTKIYIFNVTNPDGFLNNGEKPRLNEIGPFVYRENMEKVNIVFHENGTLSFQHKKILHFVPELSVGNPHQTVVVPNIPLLTLSYLSTSLPKLMRLGLSLAIRTMGIKAFVEVTPEQLAFGYDDPLVMLANKFFPKHRRPMRLMGLLLGRNGTLSDVYNIFTGHTNMTDFGLYDRLNGRSELPQWKQAPCNTIRHASEGSFFPPKSVTKSDLLYVYDKDLCRAIPLRYRRDTAKDGILTGLYTPDDEAFAAAADYPDNKCFCPEGEACAPEGLQNISPCQYQAPVYLSYPHFYKADPKLLAAVEGLEPVKELHETYFKIQPKLGVTLEASVKVQLNLKVEKQSFINAVAKFRSIMFPIIWAEEGVKEVTPEIHRWVYLATTFSDIAVPIFSYGMALIGFFVLACSCARAYRKVIFSKANIERGKEKFRRGSEFIIHNQHRLMIVRESYSLLDPPPQARPPPPNVDPSAVPCLYAPQ</sequence>
<evidence type="ECO:0000256" key="8">
    <source>
        <dbReference type="SAM" id="Phobius"/>
    </source>
</evidence>
<keyword evidence="4 8" id="KW-0812">Transmembrane</keyword>
<keyword evidence="7" id="KW-0325">Glycoprotein</keyword>
<evidence type="ECO:0000256" key="6">
    <source>
        <dbReference type="ARBA" id="ARBA00023136"/>
    </source>
</evidence>
<evidence type="ECO:0008006" key="11">
    <source>
        <dbReference type="Google" id="ProtNLM"/>
    </source>
</evidence>
<evidence type="ECO:0000256" key="5">
    <source>
        <dbReference type="ARBA" id="ARBA00022989"/>
    </source>
</evidence>
<evidence type="ECO:0000256" key="1">
    <source>
        <dbReference type="ARBA" id="ARBA00004236"/>
    </source>
</evidence>
<reference evidence="9 10" key="1">
    <citation type="submission" date="2020-04" db="EMBL/GenBank/DDBJ databases">
        <authorList>
            <person name="Alioto T."/>
            <person name="Alioto T."/>
            <person name="Gomez Garrido J."/>
        </authorList>
    </citation>
    <scope>NUCLEOTIDE SEQUENCE [LARGE SCALE GENOMIC DNA]</scope>
</reference>
<dbReference type="Proteomes" id="UP000494165">
    <property type="component" value="Unassembled WGS sequence"/>
</dbReference>
<dbReference type="PANTHER" id="PTHR11923">
    <property type="entry name" value="SCAVENGER RECEPTOR CLASS B TYPE-1 SR-B1"/>
    <property type="match status" value="1"/>
</dbReference>
<dbReference type="PANTHER" id="PTHR11923:SF88">
    <property type="entry name" value="DEBRIS BUSTER, ISOFORM D"/>
    <property type="match status" value="1"/>
</dbReference>
<accession>A0A8S1C1D6</accession>
<evidence type="ECO:0000256" key="3">
    <source>
        <dbReference type="ARBA" id="ARBA00022475"/>
    </source>
</evidence>
<evidence type="ECO:0000313" key="9">
    <source>
        <dbReference type="EMBL" id="CAB3362882.1"/>
    </source>
</evidence>
<keyword evidence="6 8" id="KW-0472">Membrane</keyword>
<evidence type="ECO:0000313" key="10">
    <source>
        <dbReference type="Proteomes" id="UP000494165"/>
    </source>
</evidence>
<evidence type="ECO:0000256" key="7">
    <source>
        <dbReference type="ARBA" id="ARBA00023180"/>
    </source>
</evidence>
<feature type="transmembrane region" description="Helical" evidence="8">
    <location>
        <begin position="83"/>
        <end position="105"/>
    </location>
</feature>
<dbReference type="EMBL" id="CADEPI010000010">
    <property type="protein sequence ID" value="CAB3362882.1"/>
    <property type="molecule type" value="Genomic_DNA"/>
</dbReference>
<comment type="caution">
    <text evidence="9">The sequence shown here is derived from an EMBL/GenBank/DDBJ whole genome shotgun (WGS) entry which is preliminary data.</text>
</comment>
<dbReference type="InterPro" id="IPR002159">
    <property type="entry name" value="CD36_fam"/>
</dbReference>
<dbReference type="GO" id="GO:0005886">
    <property type="term" value="C:plasma membrane"/>
    <property type="evidence" value="ECO:0007669"/>
    <property type="project" value="UniProtKB-SubCell"/>
</dbReference>
<dbReference type="OrthoDB" id="18585at2759"/>
<dbReference type="AlphaFoldDB" id="A0A8S1C1D6"/>
<organism evidence="9 10">
    <name type="scientific">Cloeon dipterum</name>
    <dbReference type="NCBI Taxonomy" id="197152"/>
    <lineage>
        <taxon>Eukaryota</taxon>
        <taxon>Metazoa</taxon>
        <taxon>Ecdysozoa</taxon>
        <taxon>Arthropoda</taxon>
        <taxon>Hexapoda</taxon>
        <taxon>Insecta</taxon>
        <taxon>Pterygota</taxon>
        <taxon>Palaeoptera</taxon>
        <taxon>Ephemeroptera</taxon>
        <taxon>Pisciforma</taxon>
        <taxon>Baetidae</taxon>
        <taxon>Cloeon</taxon>
    </lineage>
</organism>
<evidence type="ECO:0000256" key="4">
    <source>
        <dbReference type="ARBA" id="ARBA00022692"/>
    </source>
</evidence>
<keyword evidence="10" id="KW-1185">Reference proteome</keyword>
<name>A0A8S1C1D6_9INSE</name>
<proteinExistence type="inferred from homology"/>
<protein>
    <recommendedName>
        <fullName evidence="11">Scavenger receptor class B member 1</fullName>
    </recommendedName>
</protein>
<dbReference type="Pfam" id="PF01130">
    <property type="entry name" value="CD36"/>
    <property type="match status" value="1"/>
</dbReference>
<gene>
    <name evidence="9" type="ORF">CLODIP_2_CD15447</name>
</gene>
<dbReference type="GO" id="GO:0005737">
    <property type="term" value="C:cytoplasm"/>
    <property type="evidence" value="ECO:0007669"/>
    <property type="project" value="TreeGrafter"/>
</dbReference>
<feature type="transmembrane region" description="Helical" evidence="8">
    <location>
        <begin position="520"/>
        <end position="541"/>
    </location>
</feature>
<dbReference type="PRINTS" id="PR01609">
    <property type="entry name" value="CD36FAMILY"/>
</dbReference>
<keyword evidence="5 8" id="KW-1133">Transmembrane helix</keyword>
<keyword evidence="3" id="KW-1003">Cell membrane</keyword>
<evidence type="ECO:0000256" key="2">
    <source>
        <dbReference type="ARBA" id="ARBA00010532"/>
    </source>
</evidence>
<comment type="subcellular location">
    <subcellularLocation>
        <location evidence="1">Cell membrane</location>
    </subcellularLocation>
</comment>
<comment type="similarity">
    <text evidence="2">Belongs to the CD36 family.</text>
</comment>